<feature type="transmembrane region" description="Helical" evidence="1">
    <location>
        <begin position="165"/>
        <end position="186"/>
    </location>
</feature>
<gene>
    <name evidence="2" type="ORF">SAMN05192554_11283</name>
</gene>
<organism evidence="2 3">
    <name type="scientific">Haloarchaeobius iranensis</name>
    <dbReference type="NCBI Taxonomy" id="996166"/>
    <lineage>
        <taxon>Archaea</taxon>
        <taxon>Methanobacteriati</taxon>
        <taxon>Methanobacteriota</taxon>
        <taxon>Stenosarchaea group</taxon>
        <taxon>Halobacteria</taxon>
        <taxon>Halobacteriales</taxon>
        <taxon>Halorubellaceae</taxon>
        <taxon>Haloarchaeobius</taxon>
    </lineage>
</organism>
<evidence type="ECO:0000256" key="1">
    <source>
        <dbReference type="SAM" id="Phobius"/>
    </source>
</evidence>
<dbReference type="EMBL" id="FNIA01000012">
    <property type="protein sequence ID" value="SDN02482.1"/>
    <property type="molecule type" value="Genomic_DNA"/>
</dbReference>
<dbReference type="RefSeq" id="WP_089734116.1">
    <property type="nucleotide sequence ID" value="NZ_FNIA01000012.1"/>
</dbReference>
<reference evidence="2 3" key="1">
    <citation type="submission" date="2016-10" db="EMBL/GenBank/DDBJ databases">
        <authorList>
            <person name="de Groot N.N."/>
        </authorList>
    </citation>
    <scope>NUCLEOTIDE SEQUENCE [LARGE SCALE GENOMIC DNA]</scope>
    <source>
        <strain evidence="3">EB21,IBRC-M 10013,KCTC 4048</strain>
    </source>
</reference>
<feature type="transmembrane region" description="Helical" evidence="1">
    <location>
        <begin position="133"/>
        <end position="153"/>
    </location>
</feature>
<dbReference type="AlphaFoldDB" id="A0A1G9Y036"/>
<keyword evidence="3" id="KW-1185">Reference proteome</keyword>
<protein>
    <submittedName>
        <fullName evidence="2">Uncharacterized protein</fullName>
    </submittedName>
</protein>
<evidence type="ECO:0000313" key="2">
    <source>
        <dbReference type="EMBL" id="SDN02482.1"/>
    </source>
</evidence>
<keyword evidence="1" id="KW-0812">Transmembrane</keyword>
<dbReference type="Proteomes" id="UP000199370">
    <property type="component" value="Unassembled WGS sequence"/>
</dbReference>
<feature type="transmembrane region" description="Helical" evidence="1">
    <location>
        <begin position="90"/>
        <end position="112"/>
    </location>
</feature>
<keyword evidence="1" id="KW-1133">Transmembrane helix</keyword>
<evidence type="ECO:0000313" key="3">
    <source>
        <dbReference type="Proteomes" id="UP000199370"/>
    </source>
</evidence>
<feature type="transmembrane region" description="Helical" evidence="1">
    <location>
        <begin position="28"/>
        <end position="57"/>
    </location>
</feature>
<sequence>MGDARRSESSGPDVGSLRESPREWLVAYGLYVETALVAVFVVLAVVSLVVLFFAALLSLPTGPPPENGAAGSSQGTALGDLGTVLFNGGLLVTVGLGVLLVGHAVAELLVAAESGRDLDLGDPADLAYGGIRTLQTAGALVFTATVVAGYVLATAGVITDDIGRTPGLVVLGAGGTMVGSVVLHALGRGVRVVVDAL</sequence>
<keyword evidence="1" id="KW-0472">Membrane</keyword>
<name>A0A1G9Y036_9EURY</name>
<proteinExistence type="predicted"/>
<accession>A0A1G9Y036</accession>